<dbReference type="Proteomes" id="UP000503310">
    <property type="component" value="Chromosome"/>
</dbReference>
<evidence type="ECO:0000256" key="3">
    <source>
        <dbReference type="ARBA" id="ARBA00022884"/>
    </source>
</evidence>
<keyword evidence="2 7" id="KW-0699">rRNA-binding</keyword>
<evidence type="ECO:0000313" key="11">
    <source>
        <dbReference type="Proteomes" id="UP000032722"/>
    </source>
</evidence>
<dbReference type="GO" id="GO:1990904">
    <property type="term" value="C:ribonucleoprotein complex"/>
    <property type="evidence" value="ECO:0007669"/>
    <property type="project" value="UniProtKB-KW"/>
</dbReference>
<dbReference type="EMBL" id="CP047225">
    <property type="protein sequence ID" value="QIW62159.1"/>
    <property type="molecule type" value="Genomic_DNA"/>
</dbReference>
<dbReference type="Pfam" id="PF00861">
    <property type="entry name" value="Ribosomal_L18p"/>
    <property type="match status" value="1"/>
</dbReference>
<evidence type="ECO:0000313" key="10">
    <source>
        <dbReference type="EMBL" id="VEU58805.1"/>
    </source>
</evidence>
<dbReference type="STRING" id="29556.VO56_02525"/>
<evidence type="ECO:0000256" key="1">
    <source>
        <dbReference type="ARBA" id="ARBA00007116"/>
    </source>
</evidence>
<organism evidence="8 11">
    <name type="scientific">Mycoplasmopsis gallinacea</name>
    <dbReference type="NCBI Taxonomy" id="29556"/>
    <lineage>
        <taxon>Bacteria</taxon>
        <taxon>Bacillati</taxon>
        <taxon>Mycoplasmatota</taxon>
        <taxon>Mycoplasmoidales</taxon>
        <taxon>Metamycoplasmataceae</taxon>
        <taxon>Mycoplasmopsis</taxon>
    </lineage>
</organism>
<reference evidence="8 11" key="1">
    <citation type="journal article" date="2015" name="Genome Announc.">
        <title>Complete Genome Sequence of Mycoplasma meleagridis, a Possible Emerging Pathogen in Chickens.</title>
        <authorList>
            <person name="Abolnik C."/>
        </authorList>
    </citation>
    <scope>NUCLEOTIDE SEQUENCE [LARGE SCALE GENOMIC DNA]</scope>
    <source>
        <strain evidence="8 11">B2096 8B</strain>
    </source>
</reference>
<dbReference type="SUPFAM" id="SSF53137">
    <property type="entry name" value="Translational machinery components"/>
    <property type="match status" value="1"/>
</dbReference>
<dbReference type="NCBIfam" id="TIGR00060">
    <property type="entry name" value="L18_bact"/>
    <property type="match status" value="1"/>
</dbReference>
<evidence type="ECO:0000256" key="4">
    <source>
        <dbReference type="ARBA" id="ARBA00022980"/>
    </source>
</evidence>
<dbReference type="InterPro" id="IPR057268">
    <property type="entry name" value="Ribosomal_L18"/>
</dbReference>
<comment type="subunit">
    <text evidence="7">Part of the 50S ribosomal subunit; part of the 5S rRNA/L5/L18/L25 subcomplex. Contacts the 5S and 23S rRNAs.</text>
</comment>
<dbReference type="GO" id="GO:0008097">
    <property type="term" value="F:5S rRNA binding"/>
    <property type="evidence" value="ECO:0007669"/>
    <property type="project" value="TreeGrafter"/>
</dbReference>
<evidence type="ECO:0000313" key="12">
    <source>
        <dbReference type="Proteomes" id="UP000290568"/>
    </source>
</evidence>
<dbReference type="CDD" id="cd00432">
    <property type="entry name" value="Ribosomal_L18_L5e"/>
    <property type="match status" value="1"/>
</dbReference>
<dbReference type="HOGENOM" id="CLU_098841_0_1_14"/>
<dbReference type="GO" id="GO:0005737">
    <property type="term" value="C:cytoplasm"/>
    <property type="evidence" value="ECO:0007669"/>
    <property type="project" value="UniProtKB-ARBA"/>
</dbReference>
<dbReference type="Proteomes" id="UP000032722">
    <property type="component" value="Chromosome"/>
</dbReference>
<dbReference type="RefSeq" id="WP_129620431.1">
    <property type="nucleotide sequence ID" value="NZ_CP047225.1"/>
</dbReference>
<dbReference type="KEGG" id="mgb:VO56_02525"/>
<comment type="function">
    <text evidence="7">This is one of the proteins that bind and probably mediate the attachment of the 5S RNA into the large ribosomal subunit, where it forms part of the central protuberance.</text>
</comment>
<keyword evidence="3 7" id="KW-0694">RNA-binding</keyword>
<proteinExistence type="inferred from homology"/>
<dbReference type="Gene3D" id="3.30.420.100">
    <property type="match status" value="1"/>
</dbReference>
<dbReference type="GO" id="GO:0005840">
    <property type="term" value="C:ribosome"/>
    <property type="evidence" value="ECO:0007669"/>
    <property type="project" value="UniProtKB-KW"/>
</dbReference>
<reference evidence="9 13" key="3">
    <citation type="submission" date="2019-12" db="EMBL/GenBank/DDBJ databases">
        <title>Sequencing and analysis of the whole genome of Mycoplasma gallinaceum strain Peacock20181011.</title>
        <authorList>
            <person name="Liu X."/>
            <person name="Qin Z."/>
            <person name="Xu H."/>
        </authorList>
    </citation>
    <scope>NUCLEOTIDE SEQUENCE [LARGE SCALE GENOMIC DNA]</scope>
    <source>
        <strain evidence="9 13">Peacock20181011</strain>
    </source>
</reference>
<evidence type="ECO:0000256" key="5">
    <source>
        <dbReference type="ARBA" id="ARBA00023274"/>
    </source>
</evidence>
<dbReference type="InterPro" id="IPR005484">
    <property type="entry name" value="Ribosomal_uL18_bac/plant/anim"/>
</dbReference>
<dbReference type="AlphaFoldDB" id="A0A0D5ZKD3"/>
<dbReference type="Proteomes" id="UP000290568">
    <property type="component" value="Chromosome"/>
</dbReference>
<keyword evidence="5 7" id="KW-0687">Ribonucleoprotein</keyword>
<protein>
    <recommendedName>
        <fullName evidence="6 7">Large ribosomal subunit protein uL18</fullName>
    </recommendedName>
</protein>
<dbReference type="GO" id="GO:0003735">
    <property type="term" value="F:structural constituent of ribosome"/>
    <property type="evidence" value="ECO:0007669"/>
    <property type="project" value="InterPro"/>
</dbReference>
<comment type="similarity">
    <text evidence="1 7">Belongs to the universal ribosomal protein uL18 family.</text>
</comment>
<keyword evidence="4 7" id="KW-0689">Ribosomal protein</keyword>
<gene>
    <name evidence="7 10" type="primary">rplR</name>
    <name evidence="9" type="ORF">GOQ20_01735</name>
    <name evidence="10" type="ORF">NCTC10183_00590</name>
    <name evidence="8" type="ORF">VO56_02525</name>
</gene>
<dbReference type="PANTHER" id="PTHR12899:SF3">
    <property type="entry name" value="LARGE RIBOSOMAL SUBUNIT PROTEIN UL18M"/>
    <property type="match status" value="1"/>
</dbReference>
<dbReference type="OrthoDB" id="9810939at2"/>
<dbReference type="GO" id="GO:0006412">
    <property type="term" value="P:translation"/>
    <property type="evidence" value="ECO:0007669"/>
    <property type="project" value="UniProtKB-UniRule"/>
</dbReference>
<evidence type="ECO:0000256" key="7">
    <source>
        <dbReference type="HAMAP-Rule" id="MF_01337"/>
    </source>
</evidence>
<reference evidence="10 12" key="2">
    <citation type="submission" date="2019-01" db="EMBL/GenBank/DDBJ databases">
        <authorList>
            <consortium name="Pathogen Informatics"/>
        </authorList>
    </citation>
    <scope>NUCLEOTIDE SEQUENCE [LARGE SCALE GENOMIC DNA]</scope>
    <source>
        <strain evidence="10 12">NCTC10183</strain>
    </source>
</reference>
<dbReference type="HAMAP" id="MF_01337_B">
    <property type="entry name" value="Ribosomal_uL18_B"/>
    <property type="match status" value="1"/>
</dbReference>
<evidence type="ECO:0000313" key="9">
    <source>
        <dbReference type="EMBL" id="QIW62159.1"/>
    </source>
</evidence>
<evidence type="ECO:0000313" key="8">
    <source>
        <dbReference type="EMBL" id="AKA50105.1"/>
    </source>
</evidence>
<evidence type="ECO:0000313" key="13">
    <source>
        <dbReference type="Proteomes" id="UP000503310"/>
    </source>
</evidence>
<evidence type="ECO:0000256" key="2">
    <source>
        <dbReference type="ARBA" id="ARBA00022730"/>
    </source>
</evidence>
<dbReference type="EMBL" id="CP011021">
    <property type="protein sequence ID" value="AKA50105.1"/>
    <property type="molecule type" value="Genomic_DNA"/>
</dbReference>
<evidence type="ECO:0000256" key="6">
    <source>
        <dbReference type="ARBA" id="ARBA00035197"/>
    </source>
</evidence>
<dbReference type="PANTHER" id="PTHR12899">
    <property type="entry name" value="39S RIBOSOMAL PROTEIN L18, MITOCHONDRIAL"/>
    <property type="match status" value="1"/>
</dbReference>
<accession>A0A0D5ZKD3</accession>
<dbReference type="InterPro" id="IPR004389">
    <property type="entry name" value="Ribosomal_uL18_bac-type"/>
</dbReference>
<dbReference type="FunFam" id="3.30.420.100:FF:000001">
    <property type="entry name" value="50S ribosomal protein L18"/>
    <property type="match status" value="1"/>
</dbReference>
<sequence length="116" mass="12788">MANLSRNAARKVKHVRLRQNIFGTATKPRLSVFKSHQNFYAQLIDDTKGVTLASVSTLKDSKYSGNIAAAKELGLAMGDKIVALGVKEIVFDRSGYLYHGRVKAFADSVREKGVKF</sequence>
<name>A0A0D5ZKD3_9BACT</name>
<keyword evidence="12" id="KW-1185">Reference proteome</keyword>
<dbReference type="EMBL" id="LR214950">
    <property type="protein sequence ID" value="VEU58805.1"/>
    <property type="molecule type" value="Genomic_DNA"/>
</dbReference>
<dbReference type="PATRIC" id="fig|29556.3.peg.497"/>